<dbReference type="KEGG" id="lgo:JCM16774_0338"/>
<gene>
    <name evidence="1" type="ORF">JCM16774_0338</name>
</gene>
<dbReference type="RefSeq" id="WP_026736995.1">
    <property type="nucleotide sequence ID" value="NZ_AP019822.1"/>
</dbReference>
<dbReference type="OrthoDB" id="10018177at2"/>
<dbReference type="Proteomes" id="UP000321606">
    <property type="component" value="Chromosome"/>
</dbReference>
<dbReference type="AlphaFoldDB" id="A0A510JB61"/>
<dbReference type="EMBL" id="AP019822">
    <property type="protein sequence ID" value="BBM35425.1"/>
    <property type="molecule type" value="Genomic_DNA"/>
</dbReference>
<evidence type="ECO:0000313" key="2">
    <source>
        <dbReference type="Proteomes" id="UP000321606"/>
    </source>
</evidence>
<evidence type="ECO:0000313" key="1">
    <source>
        <dbReference type="EMBL" id="BBM35425.1"/>
    </source>
</evidence>
<dbReference type="STRING" id="714315.GCA_000516535_00351"/>
<sequence>MKRNWTLGEIEDLRIMIEVEGLSHREAAEALGRTKQSVCHKARIYKFKTSYFMDKRKKIELRNLVENSTIDKNTICKRLKITKRSLNYRMELMYKTCNLTNIRNKGLFKNNGKKWSQEEDDFIYKNYYKIGRLKTAKALGRTLGALKKRMFDNIDKKLLEKGFYTKGWNFKERTRIWKESRDL</sequence>
<proteinExistence type="predicted"/>
<organism evidence="1 2">
    <name type="scientific">Pseudoleptotrichia goodfellowii</name>
    <dbReference type="NCBI Taxonomy" id="157692"/>
    <lineage>
        <taxon>Bacteria</taxon>
        <taxon>Fusobacteriati</taxon>
        <taxon>Fusobacteriota</taxon>
        <taxon>Fusobacteriia</taxon>
        <taxon>Fusobacteriales</taxon>
        <taxon>Leptotrichiaceae</taxon>
        <taxon>Pseudoleptotrichia</taxon>
    </lineage>
</organism>
<accession>A0A510JB61</accession>
<name>A0A510JB61_9FUSO</name>
<protein>
    <submittedName>
        <fullName evidence="1">Uncharacterized protein</fullName>
    </submittedName>
</protein>
<reference evidence="1 2" key="1">
    <citation type="submission" date="2019-07" db="EMBL/GenBank/DDBJ databases">
        <title>Complete Genome Sequence of Leptotrichia goodfellowii Strain JCM 16774.</title>
        <authorList>
            <person name="Watanabe S."/>
            <person name="Cui L."/>
        </authorList>
    </citation>
    <scope>NUCLEOTIDE SEQUENCE [LARGE SCALE GENOMIC DNA]</scope>
    <source>
        <strain evidence="1 2">JCM16774</strain>
    </source>
</reference>